<dbReference type="InterPro" id="IPR000391">
    <property type="entry name" value="Rng_hydr_dOase-bsu"/>
</dbReference>
<sequence length="163" mass="18952">MGDLEQAAAFLFQEARHLDRHEWDAWVAMYREDAVYWLPAWRDEYETTADPQTEVSLIFHSTRLGLEERIARIESRKSITALPLPRTLHQIGNVELRAGGPAYVETEATFAVHVYDPRTAKEHTRFGRYEHVLSREGDTWRIAKKKIILVNDKVPAVLDFYSI</sequence>
<dbReference type="Proteomes" id="UP000189796">
    <property type="component" value="Chromosome I"/>
</dbReference>
<reference evidence="3 4" key="1">
    <citation type="submission" date="2016-11" db="EMBL/GenBank/DDBJ databases">
        <authorList>
            <person name="Jaros S."/>
            <person name="Januszkiewicz K."/>
            <person name="Wedrychowicz H."/>
        </authorList>
    </citation>
    <scope>NUCLEOTIDE SEQUENCE [LARGE SCALE GENOMIC DNA]</scope>
    <source>
        <strain evidence="3 4">GAS138</strain>
    </source>
</reference>
<dbReference type="CDD" id="cd00667">
    <property type="entry name" value="ring_hydroxylating_dioxygenases_beta"/>
    <property type="match status" value="1"/>
</dbReference>
<dbReference type="SUPFAM" id="SSF54427">
    <property type="entry name" value="NTF2-like"/>
    <property type="match status" value="1"/>
</dbReference>
<dbReference type="PANTHER" id="PTHR41534:SF1">
    <property type="entry name" value="BLR3401 PROTEIN"/>
    <property type="match status" value="1"/>
</dbReference>
<evidence type="ECO:0000256" key="2">
    <source>
        <dbReference type="ARBA" id="ARBA00023002"/>
    </source>
</evidence>
<dbReference type="EMBL" id="LT670817">
    <property type="protein sequence ID" value="SHH99850.1"/>
    <property type="molecule type" value="Genomic_DNA"/>
</dbReference>
<dbReference type="RefSeq" id="WP_079605601.1">
    <property type="nucleotide sequence ID" value="NZ_LT670817.1"/>
</dbReference>
<name>A0A1M5XJ63_9BRAD</name>
<proteinExistence type="inferred from homology"/>
<comment type="similarity">
    <text evidence="1">Belongs to the bacterial ring-hydroxylating dioxygenase beta subunit family.</text>
</comment>
<dbReference type="Pfam" id="PF00866">
    <property type="entry name" value="Ring_hydroxyl_B"/>
    <property type="match status" value="1"/>
</dbReference>
<dbReference type="Gene3D" id="3.10.450.50">
    <property type="match status" value="1"/>
</dbReference>
<keyword evidence="2" id="KW-0560">Oxidoreductase</keyword>
<protein>
    <submittedName>
        <fullName evidence="3">Benzoate/toluate 1,2-dioxygenase beta subunit/2,4,5-trichlorophenoxyacetic acid oxygenase 2</fullName>
    </submittedName>
</protein>
<keyword evidence="3" id="KW-0223">Dioxygenase</keyword>
<organism evidence="3 4">
    <name type="scientific">Bradyrhizobium erythrophlei</name>
    <dbReference type="NCBI Taxonomy" id="1437360"/>
    <lineage>
        <taxon>Bacteria</taxon>
        <taxon>Pseudomonadati</taxon>
        <taxon>Pseudomonadota</taxon>
        <taxon>Alphaproteobacteria</taxon>
        <taxon>Hyphomicrobiales</taxon>
        <taxon>Nitrobacteraceae</taxon>
        <taxon>Bradyrhizobium</taxon>
    </lineage>
</organism>
<evidence type="ECO:0000313" key="3">
    <source>
        <dbReference type="EMBL" id="SHH99850.1"/>
    </source>
</evidence>
<evidence type="ECO:0000256" key="1">
    <source>
        <dbReference type="ARBA" id="ARBA00009570"/>
    </source>
</evidence>
<dbReference type="GO" id="GO:0051213">
    <property type="term" value="F:dioxygenase activity"/>
    <property type="evidence" value="ECO:0007669"/>
    <property type="project" value="UniProtKB-KW"/>
</dbReference>
<dbReference type="AlphaFoldDB" id="A0A1M5XJ63"/>
<accession>A0A1M5XJ63</accession>
<evidence type="ECO:0000313" key="4">
    <source>
        <dbReference type="Proteomes" id="UP000189796"/>
    </source>
</evidence>
<dbReference type="PANTHER" id="PTHR41534">
    <property type="entry name" value="BLR3401 PROTEIN"/>
    <property type="match status" value="1"/>
</dbReference>
<dbReference type="GO" id="GO:0019380">
    <property type="term" value="P:3-phenylpropionate catabolic process"/>
    <property type="evidence" value="ECO:0007669"/>
    <property type="project" value="TreeGrafter"/>
</dbReference>
<gene>
    <name evidence="3" type="ORF">SAMN05443248_7387</name>
</gene>
<dbReference type="InterPro" id="IPR032710">
    <property type="entry name" value="NTF2-like_dom_sf"/>
</dbReference>